<dbReference type="Pfam" id="PF18124">
    <property type="entry name" value="Kindlin_2_N"/>
    <property type="match status" value="1"/>
</dbReference>
<dbReference type="CDD" id="cd14473">
    <property type="entry name" value="FERM_B-lobe"/>
    <property type="match status" value="1"/>
</dbReference>
<dbReference type="OrthoDB" id="10057618at2759"/>
<evidence type="ECO:0000256" key="1">
    <source>
        <dbReference type="SAM" id="MobiDB-lite"/>
    </source>
</evidence>
<dbReference type="GO" id="GO:0030055">
    <property type="term" value="C:cell-substrate junction"/>
    <property type="evidence" value="ECO:0007669"/>
    <property type="project" value="TreeGrafter"/>
</dbReference>
<evidence type="ECO:0000313" key="4">
    <source>
        <dbReference type="RefSeq" id="XP_018015989.1"/>
    </source>
</evidence>
<dbReference type="SMART" id="SM00295">
    <property type="entry name" value="B41"/>
    <property type="match status" value="1"/>
</dbReference>
<dbReference type="Gene3D" id="1.20.80.10">
    <property type="match status" value="1"/>
</dbReference>
<proteinExistence type="predicted"/>
<dbReference type="Gene3D" id="2.30.29.30">
    <property type="entry name" value="Pleckstrin-homology domain (PH domain)/Phosphotyrosine-binding domain (PTB)"/>
    <property type="match status" value="2"/>
</dbReference>
<dbReference type="GO" id="GO:0007160">
    <property type="term" value="P:cell-matrix adhesion"/>
    <property type="evidence" value="ECO:0007669"/>
    <property type="project" value="TreeGrafter"/>
</dbReference>
<dbReference type="InterPro" id="IPR000299">
    <property type="entry name" value="FERM_domain"/>
</dbReference>
<dbReference type="InterPro" id="IPR019748">
    <property type="entry name" value="FERM_central"/>
</dbReference>
<dbReference type="Pfam" id="PF00373">
    <property type="entry name" value="FERM_M"/>
    <property type="match status" value="1"/>
</dbReference>
<dbReference type="GO" id="GO:0048731">
    <property type="term" value="P:system development"/>
    <property type="evidence" value="ECO:0007669"/>
    <property type="project" value="UniProtKB-ARBA"/>
</dbReference>
<dbReference type="GO" id="GO:0007229">
    <property type="term" value="P:integrin-mediated signaling pathway"/>
    <property type="evidence" value="ECO:0007669"/>
    <property type="project" value="InterPro"/>
</dbReference>
<dbReference type="InterPro" id="IPR019749">
    <property type="entry name" value="Band_41_domain"/>
</dbReference>
<dbReference type="InterPro" id="IPR040790">
    <property type="entry name" value="Kindlin_2_N"/>
</dbReference>
<name>A0A8B7NQI2_HYAAZ</name>
<dbReference type="CDD" id="cd13205">
    <property type="entry name" value="FERM_C_fermitin"/>
    <property type="match status" value="1"/>
</dbReference>
<gene>
    <name evidence="4" type="primary">LOC108672769</name>
</gene>
<dbReference type="InterPro" id="IPR037843">
    <property type="entry name" value="Kindlin/fermitin"/>
</dbReference>
<dbReference type="GO" id="GO:0005178">
    <property type="term" value="F:integrin binding"/>
    <property type="evidence" value="ECO:0007669"/>
    <property type="project" value="TreeGrafter"/>
</dbReference>
<dbReference type="PROSITE" id="PS50057">
    <property type="entry name" value="FERM_3"/>
    <property type="match status" value="1"/>
</dbReference>
<feature type="compositionally biased region" description="Polar residues" evidence="1">
    <location>
        <begin position="191"/>
        <end position="241"/>
    </location>
</feature>
<dbReference type="PANTHER" id="PTHR16160:SF13">
    <property type="entry name" value="FERMITIN 2-RELATED"/>
    <property type="match status" value="1"/>
</dbReference>
<keyword evidence="3" id="KW-1185">Reference proteome</keyword>
<sequence length="715" mass="80943">MFPTNNGNANHSFNNISGSSTPTPSTGFTIGDGSWELRVFITDLLMERVLRVKSDLHIGGVMLRLVEELDDVAMDWSDHALWWPEKNSWLTHTRSTLDQCGVTASAELEFTPMHKILRVQLPDLREMDFKVDFSMKTFNTVVDLCKQMGIRHPEELSFCKPITADDLKYNYAERQLKKQQQAKVPNGQLPPDTNTFVANKSISSNKSHNVSNGSLERSTHSAGTPSGTWRHPNSSMNSSLDQSFTKTVNVANADSLDASDKLNASLSNSLLSPEGARAKLPRPKSLLEKARMNVGWLDSSLSIMEQGVKEGHTLMLRFKFYAFYDLNPKYDAARINLIYNQARYQILNEEIDCTEEEMLMFAALQYQIKLQAKQPQTKQQMSADDDIERALNDLQVSLEGGNHITPNIPTSSDILHVPELKGFIKFMKPRRFTLRSFKEQYFVCRDLRLSYYRNNEEVDPVEVIDLPSCVATPDVHISTGRFGIRLEVPSAQHGVTEYLLRFSDTTMTHFQAEVRGIQAFLSLQQPRAPAVMSPEQHLADINVEEFVSPRFSRKIRGKGGWCAGAPSEPLGSTRILEAHGNFKDLGLMEAKLQFIRCWQALPDFGVTLFLVKHMGHKKEELLGVAFNRIMKMDLATSDHLKTIRYNTIKAWNVNWGTKHMMIQTESESLTFSCLTAECKVVHEFIGGYIFLSMRTKDANQTLDDELFHKLTGGWA</sequence>
<dbReference type="CDD" id="cd17095">
    <property type="entry name" value="FERM_F0_kindlins"/>
    <property type="match status" value="1"/>
</dbReference>
<evidence type="ECO:0000313" key="3">
    <source>
        <dbReference type="Proteomes" id="UP000694843"/>
    </source>
</evidence>
<dbReference type="Proteomes" id="UP000694843">
    <property type="component" value="Unplaced"/>
</dbReference>
<dbReference type="PANTHER" id="PTHR16160">
    <property type="entry name" value="FERMITIN 2-RELATED"/>
    <property type="match status" value="1"/>
</dbReference>
<dbReference type="PROSITE" id="PS00661">
    <property type="entry name" value="FERM_2"/>
    <property type="match status" value="1"/>
</dbReference>
<dbReference type="Gene3D" id="3.10.20.90">
    <property type="entry name" value="Phosphatidylinositol 3-kinase Catalytic Subunit, Chain A, domain 1"/>
    <property type="match status" value="2"/>
</dbReference>
<dbReference type="RefSeq" id="XP_018015989.1">
    <property type="nucleotide sequence ID" value="XM_018160500.2"/>
</dbReference>
<dbReference type="GO" id="GO:0009887">
    <property type="term" value="P:animal organ morphogenesis"/>
    <property type="evidence" value="ECO:0007669"/>
    <property type="project" value="UniProtKB-ARBA"/>
</dbReference>
<accession>A0A8B7NQI2</accession>
<evidence type="ECO:0000259" key="2">
    <source>
        <dbReference type="PROSITE" id="PS50057"/>
    </source>
</evidence>
<dbReference type="InterPro" id="IPR035963">
    <property type="entry name" value="FERM_2"/>
</dbReference>
<dbReference type="InterPro" id="IPR014352">
    <property type="entry name" value="FERM/acyl-CoA-bd_prot_sf"/>
</dbReference>
<feature type="compositionally biased region" description="Low complexity" evidence="1">
    <location>
        <begin position="17"/>
        <end position="27"/>
    </location>
</feature>
<dbReference type="GeneID" id="108672769"/>
<reference evidence="4" key="1">
    <citation type="submission" date="2025-08" db="UniProtKB">
        <authorList>
            <consortium name="RefSeq"/>
        </authorList>
    </citation>
    <scope>IDENTIFICATION</scope>
    <source>
        <tissue evidence="4">Whole organism</tissue>
    </source>
</reference>
<feature type="region of interest" description="Disordered" evidence="1">
    <location>
        <begin position="1"/>
        <end position="27"/>
    </location>
</feature>
<feature type="region of interest" description="Disordered" evidence="1">
    <location>
        <begin position="179"/>
        <end position="241"/>
    </location>
</feature>
<organism evidence="3 4">
    <name type="scientific">Hyalella azteca</name>
    <name type="common">Amphipod</name>
    <dbReference type="NCBI Taxonomy" id="294128"/>
    <lineage>
        <taxon>Eukaryota</taxon>
        <taxon>Metazoa</taxon>
        <taxon>Ecdysozoa</taxon>
        <taxon>Arthropoda</taxon>
        <taxon>Crustacea</taxon>
        <taxon>Multicrustacea</taxon>
        <taxon>Malacostraca</taxon>
        <taxon>Eumalacostraca</taxon>
        <taxon>Peracarida</taxon>
        <taxon>Amphipoda</taxon>
        <taxon>Senticaudata</taxon>
        <taxon>Talitrida</taxon>
        <taxon>Talitroidea</taxon>
        <taxon>Hyalellidae</taxon>
        <taxon>Hyalella</taxon>
    </lineage>
</organism>
<dbReference type="SUPFAM" id="SSF47031">
    <property type="entry name" value="Second domain of FERM"/>
    <property type="match status" value="1"/>
</dbReference>
<dbReference type="OMA" id="PEHGIHY"/>
<dbReference type="SUPFAM" id="SSF50729">
    <property type="entry name" value="PH domain-like"/>
    <property type="match status" value="2"/>
</dbReference>
<dbReference type="InterPro" id="IPR019747">
    <property type="entry name" value="FERM_CS"/>
</dbReference>
<dbReference type="KEGG" id="hazt:108672769"/>
<dbReference type="CDD" id="cd17096">
    <property type="entry name" value="FERM_F1_kindlins"/>
    <property type="match status" value="1"/>
</dbReference>
<dbReference type="AlphaFoldDB" id="A0A8B7NQI2"/>
<feature type="domain" description="FERM" evidence="2">
    <location>
        <begin position="234"/>
        <end position="696"/>
    </location>
</feature>
<protein>
    <submittedName>
        <fullName evidence="4">Unc-112-related protein-like</fullName>
    </submittedName>
</protein>
<feature type="compositionally biased region" description="Polar residues" evidence="1">
    <location>
        <begin position="1"/>
        <end position="16"/>
    </location>
</feature>
<dbReference type="InterPro" id="IPR011993">
    <property type="entry name" value="PH-like_dom_sf"/>
</dbReference>
<dbReference type="GO" id="GO:0071944">
    <property type="term" value="C:cell periphery"/>
    <property type="evidence" value="ECO:0007669"/>
    <property type="project" value="UniProtKB-ARBA"/>
</dbReference>